<gene>
    <name evidence="1" type="ordered locus">Rfer_3973</name>
</gene>
<protein>
    <submittedName>
        <fullName evidence="1">Uncharacterized protein</fullName>
    </submittedName>
</protein>
<organism evidence="1 2">
    <name type="scientific">Albidiferax ferrireducens (strain ATCC BAA-621 / DSM 15236 / T118)</name>
    <name type="common">Rhodoferax ferrireducens</name>
    <dbReference type="NCBI Taxonomy" id="338969"/>
    <lineage>
        <taxon>Bacteria</taxon>
        <taxon>Pseudomonadati</taxon>
        <taxon>Pseudomonadota</taxon>
        <taxon>Betaproteobacteria</taxon>
        <taxon>Burkholderiales</taxon>
        <taxon>Comamonadaceae</taxon>
        <taxon>Rhodoferax</taxon>
    </lineage>
</organism>
<reference evidence="2" key="1">
    <citation type="submission" date="2006-02" db="EMBL/GenBank/DDBJ databases">
        <title>Complete sequence of chromosome of Rhodoferax ferrireducens DSM 15236.</title>
        <authorList>
            <person name="Copeland A."/>
            <person name="Lucas S."/>
            <person name="Lapidus A."/>
            <person name="Barry K."/>
            <person name="Detter J.C."/>
            <person name="Glavina del Rio T."/>
            <person name="Hammon N."/>
            <person name="Israni S."/>
            <person name="Pitluck S."/>
            <person name="Brettin T."/>
            <person name="Bruce D."/>
            <person name="Han C."/>
            <person name="Tapia R."/>
            <person name="Gilna P."/>
            <person name="Kiss H."/>
            <person name="Schmutz J."/>
            <person name="Larimer F."/>
            <person name="Land M."/>
            <person name="Kyrpides N."/>
            <person name="Ivanova N."/>
            <person name="Richardson P."/>
        </authorList>
    </citation>
    <scope>NUCLEOTIDE SEQUENCE [LARGE SCALE GENOMIC DNA]</scope>
    <source>
        <strain evidence="2">ATCC BAA-621 / DSM 15236 / T118</strain>
    </source>
</reference>
<dbReference type="HOGENOM" id="CLU_157050_0_0_4"/>
<dbReference type="RefSeq" id="WP_011466233.1">
    <property type="nucleotide sequence ID" value="NC_007908.1"/>
</dbReference>
<dbReference type="STRING" id="338969.Rfer_3973"/>
<dbReference type="KEGG" id="rfr:Rfer_3973"/>
<evidence type="ECO:0000313" key="1">
    <source>
        <dbReference type="EMBL" id="ABD71671.1"/>
    </source>
</evidence>
<dbReference type="EMBL" id="CP000267">
    <property type="protein sequence ID" value="ABD71671.1"/>
    <property type="molecule type" value="Genomic_DNA"/>
</dbReference>
<keyword evidence="2" id="KW-1185">Reference proteome</keyword>
<sequence>MDVNDVPQEGNCTLGSHRKALYAKDAEGMMVIVPSRGSEVDETVTMQAVHRMNALAEEAKTRVLAGQSAPLEYWMCARRMDVALLSQISGIWQWRIRRHFNPQRFSQLSPRLLARYAEALGLTTAQLQTRP</sequence>
<dbReference type="AlphaFoldDB" id="Q21RD2"/>
<dbReference type="OrthoDB" id="9180239at2"/>
<name>Q21RD2_ALBFT</name>
<proteinExistence type="predicted"/>
<evidence type="ECO:0000313" key="2">
    <source>
        <dbReference type="Proteomes" id="UP000008332"/>
    </source>
</evidence>
<dbReference type="Proteomes" id="UP000008332">
    <property type="component" value="Chromosome"/>
</dbReference>
<dbReference type="eggNOG" id="ENOG5030Q80">
    <property type="taxonomic scope" value="Bacteria"/>
</dbReference>
<accession>Q21RD2</accession>